<dbReference type="GO" id="GO:0009236">
    <property type="term" value="P:cobalamin biosynthetic process"/>
    <property type="evidence" value="ECO:0007669"/>
    <property type="project" value="InterPro"/>
</dbReference>
<dbReference type="Gene3D" id="3.30.420.180">
    <property type="entry name" value="CobE/GbiG C-terminal domain"/>
    <property type="match status" value="1"/>
</dbReference>
<dbReference type="InterPro" id="IPR051810">
    <property type="entry name" value="Precorrin_MeTrfase"/>
</dbReference>
<organism evidence="3 4">
    <name type="scientific">Streptomyces lydicus</name>
    <dbReference type="NCBI Taxonomy" id="47763"/>
    <lineage>
        <taxon>Bacteria</taxon>
        <taxon>Bacillati</taxon>
        <taxon>Actinomycetota</taxon>
        <taxon>Actinomycetes</taxon>
        <taxon>Kitasatosporales</taxon>
        <taxon>Streptomycetaceae</taxon>
        <taxon>Streptomyces</taxon>
    </lineage>
</organism>
<dbReference type="AlphaFoldDB" id="A0A1D7VIA8"/>
<dbReference type="KEGG" id="slc:SL103_09870"/>
<reference evidence="3 4" key="1">
    <citation type="submission" date="2016-09" db="EMBL/GenBank/DDBJ databases">
        <title>Complete genome sequencing of Streptomyces lydicus 103 and metabolic pathways analysis of antibiotic biosynthesis.</title>
        <authorList>
            <person name="Jia N."/>
            <person name="Ding M.-Z."/>
            <person name="Gao F."/>
            <person name="Yuan Y.-J."/>
        </authorList>
    </citation>
    <scope>NUCLEOTIDE SEQUENCE [LARGE SCALE GENOMIC DNA]</scope>
    <source>
        <strain evidence="3 4">103</strain>
    </source>
</reference>
<feature type="compositionally biased region" description="Basic and acidic residues" evidence="1">
    <location>
        <begin position="193"/>
        <end position="205"/>
    </location>
</feature>
<dbReference type="Pfam" id="PF01890">
    <property type="entry name" value="CbiG_C"/>
    <property type="match status" value="1"/>
</dbReference>
<proteinExistence type="predicted"/>
<evidence type="ECO:0000313" key="3">
    <source>
        <dbReference type="EMBL" id="AOP46502.1"/>
    </source>
</evidence>
<evidence type="ECO:0000259" key="2">
    <source>
        <dbReference type="Pfam" id="PF01890"/>
    </source>
</evidence>
<evidence type="ECO:0000256" key="1">
    <source>
        <dbReference type="SAM" id="MobiDB-lite"/>
    </source>
</evidence>
<dbReference type="EMBL" id="CP017157">
    <property type="protein sequence ID" value="AOP46502.1"/>
    <property type="molecule type" value="Genomic_DNA"/>
</dbReference>
<accession>A0A1D7VIA8</accession>
<dbReference type="Proteomes" id="UP000094094">
    <property type="component" value="Chromosome"/>
</dbReference>
<dbReference type="PANTHER" id="PTHR47036:SF1">
    <property type="entry name" value="COBALT-FACTOR III C(17)-METHYLTRANSFERASE-RELATED"/>
    <property type="match status" value="1"/>
</dbReference>
<sequence>MAGEPARAPGPPPGEPAPLVVGVGASRGVAVSEVVELVEAALAAAGCADRPVRALATVTAKSSEPGLIGAARRLGVPLRAFPATALAAVRVPDPSAAAAAAVGTPSVAEAAALLAAGPGAQLIAGKRKSVPRVGPARATCALAGPAVTDNGALTAGREGAPAGSSPAADIVMTSPNPPRRGPDRRTAVIGDTAPEREPTGTKETQ</sequence>
<protein>
    <recommendedName>
        <fullName evidence="2">CobE/GbiG C-terminal domain-containing protein</fullName>
    </recommendedName>
</protein>
<keyword evidence="4" id="KW-1185">Reference proteome</keyword>
<dbReference type="PANTHER" id="PTHR47036">
    <property type="entry name" value="COBALT-FACTOR III C(17)-METHYLTRANSFERASE-RELATED"/>
    <property type="match status" value="1"/>
</dbReference>
<gene>
    <name evidence="3" type="ORF">SL103_09870</name>
</gene>
<dbReference type="InterPro" id="IPR036518">
    <property type="entry name" value="CobE/GbiG_C_sf"/>
</dbReference>
<feature type="domain" description="CobE/GbiG C-terminal" evidence="2">
    <location>
        <begin position="19"/>
        <end position="143"/>
    </location>
</feature>
<dbReference type="SUPFAM" id="SSF159664">
    <property type="entry name" value="CobE/GbiG C-terminal domain-like"/>
    <property type="match status" value="1"/>
</dbReference>
<name>A0A1D7VIA8_9ACTN</name>
<dbReference type="InterPro" id="IPR002750">
    <property type="entry name" value="CobE/GbiG_C"/>
</dbReference>
<feature type="region of interest" description="Disordered" evidence="1">
    <location>
        <begin position="152"/>
        <end position="205"/>
    </location>
</feature>
<evidence type="ECO:0000313" key="4">
    <source>
        <dbReference type="Proteomes" id="UP000094094"/>
    </source>
</evidence>